<name>A0ABY4C6S8_9BACT</name>
<accession>A0ABY4C6S8</accession>
<gene>
    <name evidence="2" type="ORF">MNR06_13025</name>
</gene>
<dbReference type="RefSeq" id="WP_243536754.1">
    <property type="nucleotide sequence ID" value="NZ_CP093442.1"/>
</dbReference>
<feature type="signal peptide" evidence="1">
    <location>
        <begin position="1"/>
        <end position="20"/>
    </location>
</feature>
<reference evidence="2" key="1">
    <citation type="submission" date="2022-03" db="EMBL/GenBank/DDBJ databases">
        <title>Genome Identification and Characterization of new species Bdellovibrio reynosense LBG001 sp. nov. from a Mexico soil sample.</title>
        <authorList>
            <person name="Camilli A."/>
            <person name="Ajao Y."/>
            <person name="Guo X."/>
        </authorList>
    </citation>
    <scope>NUCLEOTIDE SEQUENCE</scope>
    <source>
        <strain evidence="2">LBG001</strain>
    </source>
</reference>
<evidence type="ECO:0000313" key="2">
    <source>
        <dbReference type="EMBL" id="UOF00620.1"/>
    </source>
</evidence>
<keyword evidence="1" id="KW-0732">Signal</keyword>
<protein>
    <submittedName>
        <fullName evidence="2">Uncharacterized protein</fullName>
    </submittedName>
</protein>
<keyword evidence="3" id="KW-1185">Reference proteome</keyword>
<evidence type="ECO:0000256" key="1">
    <source>
        <dbReference type="SAM" id="SignalP"/>
    </source>
</evidence>
<evidence type="ECO:0000313" key="3">
    <source>
        <dbReference type="Proteomes" id="UP000830116"/>
    </source>
</evidence>
<dbReference type="EMBL" id="CP093442">
    <property type="protein sequence ID" value="UOF00620.1"/>
    <property type="molecule type" value="Genomic_DNA"/>
</dbReference>
<dbReference type="Proteomes" id="UP000830116">
    <property type="component" value="Chromosome"/>
</dbReference>
<organism evidence="2 3">
    <name type="scientific">Bdellovibrio reynosensis</name>
    <dbReference type="NCBI Taxonomy" id="2835041"/>
    <lineage>
        <taxon>Bacteria</taxon>
        <taxon>Pseudomonadati</taxon>
        <taxon>Bdellovibrionota</taxon>
        <taxon>Bdellovibrionia</taxon>
        <taxon>Bdellovibrionales</taxon>
        <taxon>Pseudobdellovibrionaceae</taxon>
        <taxon>Bdellovibrio</taxon>
    </lineage>
</organism>
<proteinExistence type="predicted"/>
<sequence length="113" mass="12201">MKKFFSTLLVLMTLSSAALAYEGIAVLGLDGKTTIQQLNGSCDEDAPQPTNGKADTCDSKGKGCPSGYVALKKYCWGGWRHGFYHCGTACKERQPDCVWGHNSYICNNGMGPQ</sequence>
<feature type="chain" id="PRO_5047468912" evidence="1">
    <location>
        <begin position="21"/>
        <end position="113"/>
    </location>
</feature>